<feature type="domain" description="SpoVT-AbrB" evidence="1">
    <location>
        <begin position="4"/>
        <end position="50"/>
    </location>
</feature>
<dbReference type="GO" id="GO:0003677">
    <property type="term" value="F:DNA binding"/>
    <property type="evidence" value="ECO:0007669"/>
    <property type="project" value="UniProtKB-KW"/>
</dbReference>
<dbReference type="EMBL" id="BAAAYR010000001">
    <property type="protein sequence ID" value="GAA3554075.1"/>
    <property type="molecule type" value="Genomic_DNA"/>
</dbReference>
<keyword evidence="3" id="KW-1185">Reference proteome</keyword>
<dbReference type="SUPFAM" id="SSF89447">
    <property type="entry name" value="AbrB/MazE/MraZ-like"/>
    <property type="match status" value="1"/>
</dbReference>
<organism evidence="2 3">
    <name type="scientific">Microlunatus spumicola</name>
    <dbReference type="NCBI Taxonomy" id="81499"/>
    <lineage>
        <taxon>Bacteria</taxon>
        <taxon>Bacillati</taxon>
        <taxon>Actinomycetota</taxon>
        <taxon>Actinomycetes</taxon>
        <taxon>Propionibacteriales</taxon>
        <taxon>Propionibacteriaceae</taxon>
        <taxon>Microlunatus</taxon>
    </lineage>
</organism>
<keyword evidence="2" id="KW-0238">DNA-binding</keyword>
<dbReference type="Gene3D" id="2.10.260.10">
    <property type="match status" value="1"/>
</dbReference>
<name>A0ABP6WQT2_9ACTN</name>
<proteinExistence type="predicted"/>
<dbReference type="SMART" id="SM00966">
    <property type="entry name" value="SpoVT_AbrB"/>
    <property type="match status" value="1"/>
</dbReference>
<dbReference type="NCBIfam" id="TIGR01439">
    <property type="entry name" value="lp_hng_hel_AbrB"/>
    <property type="match status" value="1"/>
</dbReference>
<reference evidence="3" key="1">
    <citation type="journal article" date="2019" name="Int. J. Syst. Evol. Microbiol.">
        <title>The Global Catalogue of Microorganisms (GCM) 10K type strain sequencing project: providing services to taxonomists for standard genome sequencing and annotation.</title>
        <authorList>
            <consortium name="The Broad Institute Genomics Platform"/>
            <consortium name="The Broad Institute Genome Sequencing Center for Infectious Disease"/>
            <person name="Wu L."/>
            <person name="Ma J."/>
        </authorList>
    </citation>
    <scope>NUCLEOTIDE SEQUENCE [LARGE SCALE GENOMIC DNA]</scope>
    <source>
        <strain evidence="3">JCM 16540</strain>
    </source>
</reference>
<evidence type="ECO:0000313" key="3">
    <source>
        <dbReference type="Proteomes" id="UP001500767"/>
    </source>
</evidence>
<protein>
    <submittedName>
        <fullName evidence="2">AbrB/MazE/SpoVT family DNA-binding domain-containing protein</fullName>
    </submittedName>
</protein>
<evidence type="ECO:0000259" key="1">
    <source>
        <dbReference type="SMART" id="SM00966"/>
    </source>
</evidence>
<accession>A0ABP6WQT2</accession>
<dbReference type="Pfam" id="PF04014">
    <property type="entry name" value="MazE_antitoxin"/>
    <property type="match status" value="1"/>
</dbReference>
<dbReference type="InterPro" id="IPR037914">
    <property type="entry name" value="SpoVT-AbrB_sf"/>
</dbReference>
<dbReference type="Proteomes" id="UP001500767">
    <property type="component" value="Unassembled WGS sequence"/>
</dbReference>
<dbReference type="RefSeq" id="WP_204912254.1">
    <property type="nucleotide sequence ID" value="NZ_BAAAYR010000001.1"/>
</dbReference>
<gene>
    <name evidence="2" type="ORF">GCM10022197_06500</name>
</gene>
<dbReference type="InterPro" id="IPR007159">
    <property type="entry name" value="SpoVT-AbrB_dom"/>
</dbReference>
<evidence type="ECO:0000313" key="2">
    <source>
        <dbReference type="EMBL" id="GAA3554075.1"/>
    </source>
</evidence>
<comment type="caution">
    <text evidence="2">The sequence shown here is derived from an EMBL/GenBank/DDBJ whole genome shotgun (WGS) entry which is preliminary data.</text>
</comment>
<sequence>MPTATMTTKGQLTVPAEVRERLGLRAGSRVSFVPTEDGTYELRVERGSVRDLAGLFPWDGPPKTLEEMDDAVAAGAAETVHRLAD</sequence>